<evidence type="ECO:0000259" key="1">
    <source>
        <dbReference type="Pfam" id="PF09994"/>
    </source>
</evidence>
<reference evidence="2 3" key="1">
    <citation type="submission" date="2019-06" db="EMBL/GenBank/DDBJ databases">
        <title>Sequencing the genomes of 1000 actinobacteria strains.</title>
        <authorList>
            <person name="Klenk H.-P."/>
        </authorList>
    </citation>
    <scope>NUCLEOTIDE SEQUENCE [LARGE SCALE GENOMIC DNA]</scope>
    <source>
        <strain evidence="2 3">DSM 45511</strain>
    </source>
</reference>
<comment type="caution">
    <text evidence="2">The sequence shown here is derived from an EMBL/GenBank/DDBJ whole genome shotgun (WGS) entry which is preliminary data.</text>
</comment>
<organism evidence="2 3">
    <name type="scientific">Pseudonocardia cypriaca</name>
    <dbReference type="NCBI Taxonomy" id="882449"/>
    <lineage>
        <taxon>Bacteria</taxon>
        <taxon>Bacillati</taxon>
        <taxon>Actinomycetota</taxon>
        <taxon>Actinomycetes</taxon>
        <taxon>Pseudonocardiales</taxon>
        <taxon>Pseudonocardiaceae</taxon>
        <taxon>Pseudonocardia</taxon>
    </lineage>
</organism>
<dbReference type="InterPro" id="IPR018712">
    <property type="entry name" value="Tle1-like_cat"/>
</dbReference>
<dbReference type="Proteomes" id="UP000319818">
    <property type="component" value="Unassembled WGS sequence"/>
</dbReference>
<dbReference type="Pfam" id="PF09994">
    <property type="entry name" value="T6SS_Tle1-like_cat"/>
    <property type="match status" value="1"/>
</dbReference>
<protein>
    <submittedName>
        <fullName evidence="2">Putative alpha/beta hydrolase family protein DUF2235</fullName>
    </submittedName>
</protein>
<dbReference type="AlphaFoldDB" id="A0A543FSJ6"/>
<sequence length="529" mass="57378">MRHIVVCCDGTWNRADQARDGVPTPTNVRVFHNLLADTAQDGTRQVARYFSGVGADGSLLSRTFDGGTGRGLSRNIMNAYLWLANTYEPGDLISVVGFSRGAYTVRSLVAMLTSCGLARVAAPGSGAPGGAWDVVRRVYEDGYVPGVGRRDRAWHAGTTFFPDFGPPADAADRAALGARIEFLGVWDTVGSLGIPDFFGLLNLADDDAGYAFHDTHLNPGVRCARHAVALDERRGPFAPTLWTTPSGQPLQDADRVQQLWFPGCHSDVGGGYRESGLSDGALRWMIDEAGAHTSLAFSSQAKEIEGDPFDVLHDSCVGPYQRISPTPRSVPRIRPESDRVHDSALRRCLQPPARQDPYRPSVELEPGQRRTAEIFAHLPWCETGVYVRDGCTYRLTACGEWIDKDEVAGPDGIDEPSFVGRMAYGLGAVADSIEVQLRTLTQNPLAELPLSKRFDGPGARWMQLVVVVANGGFDGAGNQLPHQVLGVGRGPRTLRVRGEGYLYAFANDAWGMYSNNRGSVELTVERTAC</sequence>
<evidence type="ECO:0000313" key="3">
    <source>
        <dbReference type="Proteomes" id="UP000319818"/>
    </source>
</evidence>
<dbReference type="OrthoDB" id="4378831at2"/>
<dbReference type="GO" id="GO:0016787">
    <property type="term" value="F:hydrolase activity"/>
    <property type="evidence" value="ECO:0007669"/>
    <property type="project" value="UniProtKB-KW"/>
</dbReference>
<dbReference type="EMBL" id="VFPH01000002">
    <property type="protein sequence ID" value="TQM36813.1"/>
    <property type="molecule type" value="Genomic_DNA"/>
</dbReference>
<gene>
    <name evidence="2" type="ORF">FB388_3999</name>
</gene>
<evidence type="ECO:0000313" key="2">
    <source>
        <dbReference type="EMBL" id="TQM36813.1"/>
    </source>
</evidence>
<proteinExistence type="predicted"/>
<accession>A0A543FSJ6</accession>
<keyword evidence="3" id="KW-1185">Reference proteome</keyword>
<dbReference type="PANTHER" id="PTHR33840:SF1">
    <property type="entry name" value="TLE1 PHOSPHOLIPASE DOMAIN-CONTAINING PROTEIN"/>
    <property type="match status" value="1"/>
</dbReference>
<dbReference type="RefSeq" id="WP_142103666.1">
    <property type="nucleotide sequence ID" value="NZ_VFPH01000002.1"/>
</dbReference>
<name>A0A543FSJ6_9PSEU</name>
<keyword evidence="2" id="KW-0378">Hydrolase</keyword>
<dbReference type="PANTHER" id="PTHR33840">
    <property type="match status" value="1"/>
</dbReference>
<feature type="domain" description="T6SS Phospholipase effector Tle1-like catalytic" evidence="1">
    <location>
        <begin position="2"/>
        <end position="288"/>
    </location>
</feature>
<dbReference type="Gene3D" id="2.60.120.430">
    <property type="entry name" value="Galactose-binding lectin"/>
    <property type="match status" value="1"/>
</dbReference>